<dbReference type="Pfam" id="PF01208">
    <property type="entry name" value="URO-D"/>
    <property type="match status" value="1"/>
</dbReference>
<dbReference type="PANTHER" id="PTHR47099">
    <property type="entry name" value="METHYLCOBAMIDE:COM METHYLTRANSFERASE MTBA"/>
    <property type="match status" value="1"/>
</dbReference>
<evidence type="ECO:0000259" key="1">
    <source>
        <dbReference type="Pfam" id="PF01208"/>
    </source>
</evidence>
<dbReference type="EC" id="4.1.1.37" evidence="2"/>
<dbReference type="InterPro" id="IPR000257">
    <property type="entry name" value="Uroporphyrinogen_deCOase"/>
</dbReference>
<name>A0A1W6LMP7_9BACT</name>
<dbReference type="GO" id="GO:0004853">
    <property type="term" value="F:uroporphyrinogen decarboxylase activity"/>
    <property type="evidence" value="ECO:0007669"/>
    <property type="project" value="UniProtKB-EC"/>
</dbReference>
<reference evidence="3" key="1">
    <citation type="submission" date="2017-04" db="EMBL/GenBank/DDBJ databases">
        <title>Comparative genomics and description of representatives of a novel lineage of planctomycetes thriving in anoxic sediments.</title>
        <authorList>
            <person name="Spring S."/>
            <person name="Bunk B."/>
            <person name="Sproer C."/>
        </authorList>
    </citation>
    <scope>NUCLEOTIDE SEQUENCE [LARGE SCALE GENOMIC DNA]</scope>
    <source>
        <strain evidence="3">ST-PulAB-D4</strain>
    </source>
</reference>
<dbReference type="RefSeq" id="WP_085755723.1">
    <property type="nucleotide sequence ID" value="NZ_CP021023.1"/>
</dbReference>
<dbReference type="STRING" id="1941349.STSP1_01442"/>
<gene>
    <name evidence="2" type="primary">hemE_2</name>
    <name evidence="2" type="ORF">STSP1_01442</name>
</gene>
<keyword evidence="2" id="KW-0456">Lyase</keyword>
<dbReference type="InterPro" id="IPR052024">
    <property type="entry name" value="Methanogen_methyltrans"/>
</dbReference>
<dbReference type="InterPro" id="IPR038071">
    <property type="entry name" value="UROD/MetE-like_sf"/>
</dbReference>
<sequence>MTVITMEKQKTILDETLKAYQAGRRVKAPLAGFPGCDLTGYSIKVAQQNPAAHFECIRAIYDRFNPDVSFMMMDLSAEANALGIPVRFPKNESATVEEHPIAGAEDIEPLRKIDITADSRISGYLKAVELISKKLDNMCCAYMAGPITLAGLLSGAEKVAMDAVLEPDKFRALAEFSAGVLESYASALCDAGADAICILEPTGVIFGPNEFEAYSAKYVERINNLCRDKGVETIYHICGNSMHLIEKMTNSGVSALSLDSPDTGVDLHLAAEKAGEDVVIIGDLNPVSVMKESNAQEVYQAATELLDKMKDVPNFILSTGCDLPPGTPPENIEAFMKAESDYSG</sequence>
<dbReference type="Proteomes" id="UP000193334">
    <property type="component" value="Chromosome"/>
</dbReference>
<organism evidence="2 3">
    <name type="scientific">Sedimentisphaera salicampi</name>
    <dbReference type="NCBI Taxonomy" id="1941349"/>
    <lineage>
        <taxon>Bacteria</taxon>
        <taxon>Pseudomonadati</taxon>
        <taxon>Planctomycetota</taxon>
        <taxon>Phycisphaerae</taxon>
        <taxon>Sedimentisphaerales</taxon>
        <taxon>Sedimentisphaeraceae</taxon>
        <taxon>Sedimentisphaera</taxon>
    </lineage>
</organism>
<evidence type="ECO:0000313" key="3">
    <source>
        <dbReference type="Proteomes" id="UP000193334"/>
    </source>
</evidence>
<dbReference type="Gene3D" id="3.20.20.210">
    <property type="match status" value="1"/>
</dbReference>
<keyword evidence="3" id="KW-1185">Reference proteome</keyword>
<dbReference type="GO" id="GO:0006779">
    <property type="term" value="P:porphyrin-containing compound biosynthetic process"/>
    <property type="evidence" value="ECO:0007669"/>
    <property type="project" value="InterPro"/>
</dbReference>
<protein>
    <submittedName>
        <fullName evidence="2">Uroporphyrinogen decarboxylase</fullName>
        <ecNumber evidence="2">4.1.1.37</ecNumber>
    </submittedName>
</protein>
<dbReference type="EMBL" id="CP021023">
    <property type="protein sequence ID" value="ARN57047.1"/>
    <property type="molecule type" value="Genomic_DNA"/>
</dbReference>
<dbReference type="SUPFAM" id="SSF51726">
    <property type="entry name" value="UROD/MetE-like"/>
    <property type="match status" value="1"/>
</dbReference>
<dbReference type="CDD" id="cd03465">
    <property type="entry name" value="URO-D_like"/>
    <property type="match status" value="1"/>
</dbReference>
<accession>A0A1W6LMP7</accession>
<dbReference type="PANTHER" id="PTHR47099:SF1">
    <property type="entry name" value="METHYLCOBAMIDE:COM METHYLTRANSFERASE MTBA"/>
    <property type="match status" value="1"/>
</dbReference>
<feature type="domain" description="Uroporphyrinogen decarboxylase (URO-D)" evidence="1">
    <location>
        <begin position="38"/>
        <end position="338"/>
    </location>
</feature>
<proteinExistence type="predicted"/>
<dbReference type="KEGG" id="pbp:STSP1_01442"/>
<evidence type="ECO:0000313" key="2">
    <source>
        <dbReference type="EMBL" id="ARN57047.1"/>
    </source>
</evidence>
<dbReference type="AlphaFoldDB" id="A0A1W6LMP7"/>